<evidence type="ECO:0000313" key="7">
    <source>
        <dbReference type="Proteomes" id="UP001215280"/>
    </source>
</evidence>
<evidence type="ECO:0000256" key="1">
    <source>
        <dbReference type="ARBA" id="ARBA00005234"/>
    </source>
</evidence>
<dbReference type="InterPro" id="IPR003653">
    <property type="entry name" value="Peptidase_C48_C"/>
</dbReference>
<accession>A0AAD7IXF4</accession>
<evidence type="ECO:0000256" key="2">
    <source>
        <dbReference type="ARBA" id="ARBA00022670"/>
    </source>
</evidence>
<dbReference type="InterPro" id="IPR038765">
    <property type="entry name" value="Papain-like_cys_pep_sf"/>
</dbReference>
<evidence type="ECO:0000256" key="4">
    <source>
        <dbReference type="SAM" id="MobiDB-lite"/>
    </source>
</evidence>
<protein>
    <recommendedName>
        <fullName evidence="5">Ubiquitin-like protease family profile domain-containing protein</fullName>
    </recommendedName>
</protein>
<feature type="compositionally biased region" description="Polar residues" evidence="4">
    <location>
        <begin position="943"/>
        <end position="952"/>
    </location>
</feature>
<dbReference type="GO" id="GO:0019783">
    <property type="term" value="F:ubiquitin-like protein peptidase activity"/>
    <property type="evidence" value="ECO:0007669"/>
    <property type="project" value="UniProtKB-ARBA"/>
</dbReference>
<reference evidence="6" key="1">
    <citation type="submission" date="2023-03" db="EMBL/GenBank/DDBJ databases">
        <title>Massive genome expansion in bonnet fungi (Mycena s.s.) driven by repeated elements and novel gene families across ecological guilds.</title>
        <authorList>
            <consortium name="Lawrence Berkeley National Laboratory"/>
            <person name="Harder C.B."/>
            <person name="Miyauchi S."/>
            <person name="Viragh M."/>
            <person name="Kuo A."/>
            <person name="Thoen E."/>
            <person name="Andreopoulos B."/>
            <person name="Lu D."/>
            <person name="Skrede I."/>
            <person name="Drula E."/>
            <person name="Henrissat B."/>
            <person name="Morin E."/>
            <person name="Kohler A."/>
            <person name="Barry K."/>
            <person name="LaButti K."/>
            <person name="Morin E."/>
            <person name="Salamov A."/>
            <person name="Lipzen A."/>
            <person name="Mereny Z."/>
            <person name="Hegedus B."/>
            <person name="Baldrian P."/>
            <person name="Stursova M."/>
            <person name="Weitz H."/>
            <person name="Taylor A."/>
            <person name="Grigoriev I.V."/>
            <person name="Nagy L.G."/>
            <person name="Martin F."/>
            <person name="Kauserud H."/>
        </authorList>
    </citation>
    <scope>NUCLEOTIDE SEQUENCE</scope>
    <source>
        <strain evidence="6">CBHHK188m</strain>
    </source>
</reference>
<feature type="compositionally biased region" description="Acidic residues" evidence="4">
    <location>
        <begin position="1248"/>
        <end position="1267"/>
    </location>
</feature>
<sequence>MDTRLSQARAELKASKHYIRGVQLAADDLGCLQDGAKLKVPGTLLNAVGALLQMVGERDGSSDFAIFSTWLSPLISKKVKQGGIYGTVESLIRDACQGQKEMLLAKARWLFPMFGDNPPHWALGWVDLTARELHLFDSAPELQSYFWAEPALVELAETVFTTLGQPSINLAPWPVRQHDPPELQRQMNGYACGFFVIHAMRAIGNGESISTVTNDQTPRVHSETLDLVLGNLSLLRAPVESVLAEDIVMTAPDESHEFETPDLLAPLAAPGLESVHDALSDPDPDPEVGTKIVEFRSKRKLAEDADTTVDLPVKKTKTRSSIKDREALLNANENTSTVEAHRVRCAACLNWIKLHTVQKFKTENWTQHESICPSITGKRRVRNVLQTKTSVPVAKGPSAITSFFGVSARPSKNQVDPPESDSESESSKPRVVYVSKTVNATPSIAKFFAPGSIKNPPPKPVIVKTPKSCVNLSGDQYKEYIERTQTRSLGGVSATLRGRVVRQVLFYKKFPLSKKEPHTAEMIRRVELSVPASGNDCLTSPDWTDEEHQRVDVALQGFARWHVDFGRRTIRSARCEGLTTNEDLICDACSKVAGDRALMHAVARKNREANLPLEEQRIILLGRAKYSPPHIQNVEGRKLDALLKDPIAFKALKTLEKGETTECFLQLYEATLNGKLKGFETVKDLCTVVADVIKRQEANTMSGIRYPPHYLNFAILMRSHGGSSSKQFGILSGQLPLPSARHIRALVAKSEDALQNPYLIYENMARVKRLADSIHYSGPVAVAGDCTKVRKRLTYSTDFGGHILGSVWPLADCIAEDPDDIQRVIDEVTKAKAEATQVRAILIKIPLPHIPPQVVALLPTDGKDDAAKIVEQHLKLLAMAEELSLSTASELAAQSLMDNQKTPYPPITYDYPLYGIHLRAPVMKTGPVVSGQDAGHAKKTGRNGPQSGTKTESLGEDVVVNQTFVDLQETGESGLLASDVKDCDKQDDGPARHLFHAKALRACTTGDSDDDRKIREGFGGLFVYLFVLRVLFDAWLNRTMTVENRVLAVLRARFFLHFWHAHIVQMSIKYPDLYSMARSFITAPSFHIFNRLCDSLLLLIIIYARRYLDQPFCPWLLGTEFVEHFFGLARMLLPNFTYAEFLKMVQHVMVRQRILLSGSFKEKQSRTSRVGYILDFDASPLTAEDRKLAEVKITDTEMNSLVELAFVEAALICTQILHIPAPKPTEQKPLKLAELGVPVPKAKANGEDGSDSDLDSEDDNADDDEQGPSEPFVGHSSSEESWGIALAAHDAARYSALCDDYESAVKELDAQPIPVVSGPPPPPMVTTSTPGTRAPLQSEIIDAAGNLSISMMLRARVHWQAGTTTRSEKVSEIDSKYALSRIARGVGSQGDDTEPEKMTHQEASNLTRVLQEQNTTIQQRRPKKYRELRWKNFATAVQRLVVANIVPNILERNVHQLNPLAIGSMTIMWNGTRFYVGEVLDVYKKGANSRYGSVPNATSVSGLAFLSLRVYLPLITGAEDSDDDDDQVDDIAVPLFSCHYKGLRIRLHTHAKIDHLLFNLGKAAFERAEPGVQHRKLKLTAASAWTSLTRPGGASKEAKKLTLRIGKGRGD</sequence>
<organism evidence="6 7">
    <name type="scientific">Mycena maculata</name>
    <dbReference type="NCBI Taxonomy" id="230809"/>
    <lineage>
        <taxon>Eukaryota</taxon>
        <taxon>Fungi</taxon>
        <taxon>Dikarya</taxon>
        <taxon>Basidiomycota</taxon>
        <taxon>Agaricomycotina</taxon>
        <taxon>Agaricomycetes</taxon>
        <taxon>Agaricomycetidae</taxon>
        <taxon>Agaricales</taxon>
        <taxon>Marasmiineae</taxon>
        <taxon>Mycenaceae</taxon>
        <taxon>Mycena</taxon>
    </lineage>
</organism>
<feature type="domain" description="Ubiquitin-like protease family profile" evidence="5">
    <location>
        <begin position="22"/>
        <end position="203"/>
    </location>
</feature>
<dbReference type="GO" id="GO:0008234">
    <property type="term" value="F:cysteine-type peptidase activity"/>
    <property type="evidence" value="ECO:0007669"/>
    <property type="project" value="InterPro"/>
</dbReference>
<name>A0AAD7IXF4_9AGAR</name>
<dbReference type="PROSITE" id="PS50600">
    <property type="entry name" value="ULP_PROTEASE"/>
    <property type="match status" value="1"/>
</dbReference>
<dbReference type="Gene3D" id="3.40.395.10">
    <property type="entry name" value="Adenoviral Proteinase, Chain A"/>
    <property type="match status" value="1"/>
</dbReference>
<evidence type="ECO:0000256" key="3">
    <source>
        <dbReference type="ARBA" id="ARBA00022801"/>
    </source>
</evidence>
<dbReference type="Pfam" id="PF02902">
    <property type="entry name" value="Peptidase_C48"/>
    <property type="match status" value="1"/>
</dbReference>
<feature type="region of interest" description="Disordered" evidence="4">
    <location>
        <begin position="929"/>
        <end position="953"/>
    </location>
</feature>
<gene>
    <name evidence="6" type="ORF">DFH07DRAFT_774922</name>
</gene>
<keyword evidence="2" id="KW-0645">Protease</keyword>
<feature type="region of interest" description="Disordered" evidence="4">
    <location>
        <begin position="1312"/>
        <end position="1333"/>
    </location>
</feature>
<keyword evidence="3" id="KW-0378">Hydrolase</keyword>
<feature type="region of interest" description="Disordered" evidence="4">
    <location>
        <begin position="408"/>
        <end position="430"/>
    </location>
</feature>
<dbReference type="SUPFAM" id="SSF54001">
    <property type="entry name" value="Cysteine proteinases"/>
    <property type="match status" value="1"/>
</dbReference>
<dbReference type="Proteomes" id="UP001215280">
    <property type="component" value="Unassembled WGS sequence"/>
</dbReference>
<comment type="caution">
    <text evidence="6">The sequence shown here is derived from an EMBL/GenBank/DDBJ whole genome shotgun (WGS) entry which is preliminary data.</text>
</comment>
<dbReference type="GO" id="GO:0006508">
    <property type="term" value="P:proteolysis"/>
    <property type="evidence" value="ECO:0007669"/>
    <property type="project" value="UniProtKB-KW"/>
</dbReference>
<keyword evidence="7" id="KW-1185">Reference proteome</keyword>
<proteinExistence type="inferred from homology"/>
<comment type="similarity">
    <text evidence="1">Belongs to the peptidase C48 family.</text>
</comment>
<feature type="region of interest" description="Disordered" evidence="4">
    <location>
        <begin position="1240"/>
        <end position="1278"/>
    </location>
</feature>
<dbReference type="EMBL" id="JARJLG010000079">
    <property type="protein sequence ID" value="KAJ7751325.1"/>
    <property type="molecule type" value="Genomic_DNA"/>
</dbReference>
<evidence type="ECO:0000259" key="5">
    <source>
        <dbReference type="PROSITE" id="PS50600"/>
    </source>
</evidence>
<evidence type="ECO:0000313" key="6">
    <source>
        <dbReference type="EMBL" id="KAJ7751325.1"/>
    </source>
</evidence>